<dbReference type="PROSITE" id="PS50234">
    <property type="entry name" value="VWFA"/>
    <property type="match status" value="2"/>
</dbReference>
<dbReference type="Proteomes" id="UP000504630">
    <property type="component" value="Chromosome 11"/>
</dbReference>
<feature type="compositionally biased region" description="Basic and acidic residues" evidence="15">
    <location>
        <begin position="304"/>
        <end position="317"/>
    </location>
</feature>
<dbReference type="SMART" id="SM00131">
    <property type="entry name" value="KU"/>
    <property type="match status" value="1"/>
</dbReference>
<protein>
    <recommendedName>
        <fullName evidence="14">Collagen alpha-1(XXVIII) chain</fullName>
    </recommendedName>
</protein>
<reference evidence="20" key="1">
    <citation type="submission" date="2025-08" db="UniProtKB">
        <authorList>
            <consortium name="RefSeq"/>
        </authorList>
    </citation>
    <scope>IDENTIFICATION</scope>
</reference>
<keyword evidence="5 16" id="KW-0732">Signal</keyword>
<dbReference type="PROSITE" id="PS50279">
    <property type="entry name" value="BPTI_KUNITZ_2"/>
    <property type="match status" value="1"/>
</dbReference>
<comment type="similarity">
    <text evidence="13">Belongs to the VWA-containing collagen family.</text>
</comment>
<feature type="compositionally biased region" description="Gly residues" evidence="15">
    <location>
        <begin position="345"/>
        <end position="354"/>
    </location>
</feature>
<keyword evidence="9" id="KW-0722">Serine protease inhibitor</keyword>
<evidence type="ECO:0000256" key="15">
    <source>
        <dbReference type="SAM" id="MobiDB-lite"/>
    </source>
</evidence>
<dbReference type="Gene3D" id="4.10.410.10">
    <property type="entry name" value="Pancreatic trypsin inhibitor Kunitz domain"/>
    <property type="match status" value="1"/>
</dbReference>
<dbReference type="Pfam" id="PF00092">
    <property type="entry name" value="VWA"/>
    <property type="match status" value="2"/>
</dbReference>
<feature type="compositionally biased region" description="Basic and acidic residues" evidence="15">
    <location>
        <begin position="567"/>
        <end position="578"/>
    </location>
</feature>
<evidence type="ECO:0000256" key="2">
    <source>
        <dbReference type="ARBA" id="ARBA00022525"/>
    </source>
</evidence>
<evidence type="ECO:0000256" key="12">
    <source>
        <dbReference type="ARBA" id="ARBA00058139"/>
    </source>
</evidence>
<dbReference type="FunFam" id="3.40.50.410:FF:000003">
    <property type="entry name" value="Collagen type VI alpha 3 chain"/>
    <property type="match status" value="1"/>
</dbReference>
<dbReference type="SMART" id="SM00327">
    <property type="entry name" value="VWA"/>
    <property type="match status" value="2"/>
</dbReference>
<feature type="compositionally biased region" description="Basic and acidic residues" evidence="15">
    <location>
        <begin position="1020"/>
        <end position="1034"/>
    </location>
</feature>
<feature type="domain" description="BPTI/Kunitz inhibitor" evidence="18">
    <location>
        <begin position="1116"/>
        <end position="1166"/>
    </location>
</feature>
<keyword evidence="10 20" id="KW-0176">Collagen</keyword>
<name>A0A6J2QPE8_COTGO</name>
<keyword evidence="6" id="KW-0677">Repeat</keyword>
<evidence type="ECO:0000256" key="1">
    <source>
        <dbReference type="ARBA" id="ARBA00004302"/>
    </source>
</evidence>
<dbReference type="InterPro" id="IPR050938">
    <property type="entry name" value="Collagen_Structural_Proteins"/>
</dbReference>
<dbReference type="Pfam" id="PF01391">
    <property type="entry name" value="Collagen"/>
    <property type="match status" value="4"/>
</dbReference>
<evidence type="ECO:0000259" key="17">
    <source>
        <dbReference type="PROSITE" id="PS50234"/>
    </source>
</evidence>
<dbReference type="InterPro" id="IPR008160">
    <property type="entry name" value="Collagen"/>
</dbReference>
<keyword evidence="8" id="KW-0130">Cell adhesion</keyword>
<dbReference type="Pfam" id="PF00014">
    <property type="entry name" value="Kunitz_BPTI"/>
    <property type="match status" value="1"/>
</dbReference>
<evidence type="ECO:0000256" key="16">
    <source>
        <dbReference type="SAM" id="SignalP"/>
    </source>
</evidence>
<proteinExistence type="inferred from homology"/>
<dbReference type="SUPFAM" id="SSF57362">
    <property type="entry name" value="BPTI-like"/>
    <property type="match status" value="1"/>
</dbReference>
<feature type="compositionally biased region" description="Basic and acidic residues" evidence="15">
    <location>
        <begin position="752"/>
        <end position="773"/>
    </location>
</feature>
<feature type="compositionally biased region" description="Low complexity" evidence="15">
    <location>
        <begin position="579"/>
        <end position="606"/>
    </location>
</feature>
<accession>A0A6J2QPE8</accession>
<dbReference type="PRINTS" id="PR00453">
    <property type="entry name" value="VWFADOMAIN"/>
</dbReference>
<dbReference type="InterPro" id="IPR002223">
    <property type="entry name" value="Kunitz_BPTI"/>
</dbReference>
<evidence type="ECO:0000256" key="9">
    <source>
        <dbReference type="ARBA" id="ARBA00022900"/>
    </source>
</evidence>
<dbReference type="PANTHER" id="PTHR37456">
    <property type="entry name" value="SI:CH211-266K2.1"/>
    <property type="match status" value="1"/>
</dbReference>
<evidence type="ECO:0000256" key="6">
    <source>
        <dbReference type="ARBA" id="ARBA00022737"/>
    </source>
</evidence>
<evidence type="ECO:0000256" key="11">
    <source>
        <dbReference type="ARBA" id="ARBA00023157"/>
    </source>
</evidence>
<feature type="signal peptide" evidence="16">
    <location>
        <begin position="1"/>
        <end position="20"/>
    </location>
</feature>
<feature type="compositionally biased region" description="Low complexity" evidence="15">
    <location>
        <begin position="662"/>
        <end position="675"/>
    </location>
</feature>
<evidence type="ECO:0000256" key="13">
    <source>
        <dbReference type="ARBA" id="ARBA00061466"/>
    </source>
</evidence>
<comment type="subcellular location">
    <subcellularLocation>
        <location evidence="1">Secreted</location>
        <location evidence="1">Extracellular space</location>
        <location evidence="1">Extracellular matrix</location>
        <location evidence="1">Basement membrane</location>
    </subcellularLocation>
</comment>
<dbReference type="GO" id="GO:0005581">
    <property type="term" value="C:collagen trimer"/>
    <property type="evidence" value="ECO:0007669"/>
    <property type="project" value="UniProtKB-KW"/>
</dbReference>
<dbReference type="InterPro" id="IPR036880">
    <property type="entry name" value="Kunitz_BPTI_sf"/>
</dbReference>
<evidence type="ECO:0000256" key="7">
    <source>
        <dbReference type="ARBA" id="ARBA00022869"/>
    </source>
</evidence>
<evidence type="ECO:0000256" key="3">
    <source>
        <dbReference type="ARBA" id="ARBA00022530"/>
    </source>
</evidence>
<dbReference type="KEGG" id="cgob:115016086"/>
<feature type="domain" description="VWFA" evidence="17">
    <location>
        <begin position="818"/>
        <end position="1001"/>
    </location>
</feature>
<evidence type="ECO:0000256" key="5">
    <source>
        <dbReference type="ARBA" id="ARBA00022729"/>
    </source>
</evidence>
<dbReference type="PANTHER" id="PTHR37456:SF6">
    <property type="entry name" value="COLLAGEN ALPHA-1(XXIII) CHAIN-LIKE ISOFORM X2"/>
    <property type="match status" value="1"/>
</dbReference>
<evidence type="ECO:0000256" key="14">
    <source>
        <dbReference type="ARBA" id="ARBA00070674"/>
    </source>
</evidence>
<dbReference type="RefSeq" id="XP_029299606.1">
    <property type="nucleotide sequence ID" value="XM_029443746.1"/>
</dbReference>
<dbReference type="FunFam" id="4.10.410.10:FF:000020">
    <property type="entry name" value="Collagen, type VI, alpha 3"/>
    <property type="match status" value="1"/>
</dbReference>
<dbReference type="OrthoDB" id="687730at2759"/>
<dbReference type="InParanoid" id="A0A6J2QPE8"/>
<evidence type="ECO:0000313" key="20">
    <source>
        <dbReference type="RefSeq" id="XP_029299606.1"/>
    </source>
</evidence>
<dbReference type="Gene3D" id="3.40.50.410">
    <property type="entry name" value="von Willebrand factor, type A domain"/>
    <property type="match status" value="2"/>
</dbReference>
<dbReference type="InterPro" id="IPR002035">
    <property type="entry name" value="VWF_A"/>
</dbReference>
<dbReference type="GeneID" id="115016086"/>
<sequence>MSWLLKVLILTLTLSSPTRGQHRRRKGQRDDNQVIINEVKTLICPVEIMFIVDSSEKAKSLLFEQQKNFILRFSTKLMQLQSAGWRLRLRLAALQYSSTVSVEHNFRDWQDLDVFQSRVASMAFIGHGTYSAYGITNATQVFDRETSSSSLRVALLMTDGADHPRSPSAVTAAAEAKQHNIRVFTIRLSDLPKDGPMGARLRSIASAPPQQNLLSLTDKQLDDRLFNELVSVCSGRIPFKKHNCQNWGKYYDCPQPKTCLCERGERGHTGNPGKPGEPGSDGAPGLKGFRGEPGINGRPGMEGLEGRLGSKGERGEQGECGVPGKKGEQAAAGPPGPRGPRGEQGARGGAGDQGPEGKSGPKGDRGLRGAHGPPGDNGIGFPGPKGDRGNQGRPGPPGPVGVGEPGTPGPAGPSGMHGSSGFPGEGLPGSKGARGYEGPKGSRGPPGVGYKGDKGHTGAQGLPGLVGFPGEGMQGEKGDQGPAGPSGPRGPPGLGIVGPKGDQGFPGEAGSQGGRGVGEPGAKGELGPDGTAGIPGIPGEDGAVGPKGETGLPGLRGLEGAPGKGIPGEKGDRGDRGSRGLSGSPGPAGPAGAKGEPGSLGMMGLPGPAGRGLPGSKGVPGPVGPAGPVGEHGVGIIGPKGNKGNTGLVGPPGMKGDGIPGPQGLPGLPGVQGELGPEGKGLPGPKGDRGLSGVPGPSGPPGIGLYGPKGSTGQLGPPGLLGPPGEGIQGPKGEPGFQGPMGPRGAPGDGIPGEKGDRGNSGDRGKKGDRGEYGEPGSTGRMGRPGEIGAPGLTREAVIRIIREICGCGLKCRQSPLELVFVVDSSESVGPENFELVKDFVNALIDRVTVSREASRIGVVLYSHVDKVVVSLQQQASQDDVKAAVRKMPYLGEGTFTGSAIHRANQLFQASRPGVRKVTVVLTDGQADPRDVMQFEETATEAHEEGIEMFVIGVANKTDPLYGEFKAQMDVIASDPDEEHVYLIDDFRTLPTLEDKILSQICEQDDMMAFLPMEIHRKAPEERRSKEFPDEKNIQLELPAETVTAPSPQSGPDESLLDTKLWKELPDIRGRQGSRLSSVVGPQTPTDWLHEAESTQAPVSPPPSPPTDSSLPGGECAQPLDPGPCRQYVVRWYYDPEANACAQFWYGRCQGNANNFESESSCRTSCVYT</sequence>
<dbReference type="GO" id="GO:0007155">
    <property type="term" value="P:cell adhesion"/>
    <property type="evidence" value="ECO:0007669"/>
    <property type="project" value="UniProtKB-KW"/>
</dbReference>
<keyword evidence="4" id="KW-0646">Protease inhibitor</keyword>
<dbReference type="InterPro" id="IPR036465">
    <property type="entry name" value="vWFA_dom_sf"/>
</dbReference>
<keyword evidence="19" id="KW-1185">Reference proteome</keyword>
<feature type="compositionally biased region" description="Low complexity" evidence="15">
    <location>
        <begin position="616"/>
        <end position="625"/>
    </location>
</feature>
<dbReference type="CDD" id="cd22628">
    <property type="entry name" value="Kunitz_collagen_alpha1_XXVIII"/>
    <property type="match status" value="1"/>
</dbReference>
<feature type="region of interest" description="Disordered" evidence="15">
    <location>
        <begin position="1091"/>
        <end position="1118"/>
    </location>
</feature>
<dbReference type="SUPFAM" id="SSF53300">
    <property type="entry name" value="vWA-like"/>
    <property type="match status" value="2"/>
</dbReference>
<organism evidence="19 20">
    <name type="scientific">Cottoperca gobio</name>
    <name type="common">Frogmouth</name>
    <name type="synonym">Aphritis gobio</name>
    <dbReference type="NCBI Taxonomy" id="56716"/>
    <lineage>
        <taxon>Eukaryota</taxon>
        <taxon>Metazoa</taxon>
        <taxon>Chordata</taxon>
        <taxon>Craniata</taxon>
        <taxon>Vertebrata</taxon>
        <taxon>Euteleostomi</taxon>
        <taxon>Actinopterygii</taxon>
        <taxon>Neopterygii</taxon>
        <taxon>Teleostei</taxon>
        <taxon>Neoteleostei</taxon>
        <taxon>Acanthomorphata</taxon>
        <taxon>Eupercaria</taxon>
        <taxon>Perciformes</taxon>
        <taxon>Notothenioidei</taxon>
        <taxon>Bovichtidae</taxon>
        <taxon>Cottoperca</taxon>
    </lineage>
</organism>
<gene>
    <name evidence="20" type="primary">col28a1a</name>
</gene>
<evidence type="ECO:0000256" key="10">
    <source>
        <dbReference type="ARBA" id="ARBA00023119"/>
    </source>
</evidence>
<evidence type="ECO:0000256" key="4">
    <source>
        <dbReference type="ARBA" id="ARBA00022690"/>
    </source>
</evidence>
<keyword evidence="11" id="KW-1015">Disulfide bond</keyword>
<feature type="compositionally biased region" description="Gly residues" evidence="15">
    <location>
        <begin position="510"/>
        <end position="521"/>
    </location>
</feature>
<feature type="domain" description="VWFA" evidence="17">
    <location>
        <begin position="47"/>
        <end position="229"/>
    </location>
</feature>
<keyword evidence="7" id="KW-0084">Basement membrane</keyword>
<feature type="chain" id="PRO_5027077927" description="Collagen alpha-1(XXVIII) chain" evidence="16">
    <location>
        <begin position="21"/>
        <end position="1169"/>
    </location>
</feature>
<feature type="region of interest" description="Disordered" evidence="15">
    <location>
        <begin position="657"/>
        <end position="790"/>
    </location>
</feature>
<keyword evidence="3" id="KW-0272">Extracellular matrix</keyword>
<dbReference type="PRINTS" id="PR00759">
    <property type="entry name" value="BASICPTASE"/>
</dbReference>
<dbReference type="GO" id="GO:0005604">
    <property type="term" value="C:basement membrane"/>
    <property type="evidence" value="ECO:0007669"/>
    <property type="project" value="UniProtKB-SubCell"/>
</dbReference>
<evidence type="ECO:0000256" key="8">
    <source>
        <dbReference type="ARBA" id="ARBA00022889"/>
    </source>
</evidence>
<dbReference type="CTD" id="555428"/>
<feature type="region of interest" description="Disordered" evidence="15">
    <location>
        <begin position="267"/>
        <end position="625"/>
    </location>
</feature>
<evidence type="ECO:0000259" key="18">
    <source>
        <dbReference type="PROSITE" id="PS50279"/>
    </source>
</evidence>
<dbReference type="FunFam" id="3.40.50.410:FF:000051">
    <property type="entry name" value="Collagen type XXVIII alpha 1 chain"/>
    <property type="match status" value="1"/>
</dbReference>
<dbReference type="GO" id="GO:0004867">
    <property type="term" value="F:serine-type endopeptidase inhibitor activity"/>
    <property type="evidence" value="ECO:0007669"/>
    <property type="project" value="UniProtKB-KW"/>
</dbReference>
<evidence type="ECO:0000313" key="19">
    <source>
        <dbReference type="Proteomes" id="UP000504630"/>
    </source>
</evidence>
<dbReference type="AlphaFoldDB" id="A0A6J2QPE8"/>
<keyword evidence="2" id="KW-0964">Secreted</keyword>
<feature type="region of interest" description="Disordered" evidence="15">
    <location>
        <begin position="1020"/>
        <end position="1055"/>
    </location>
</feature>
<comment type="function">
    <text evidence="12">May act as a cell-binding protein.</text>
</comment>